<accession>A0A4U6BM72</accession>
<dbReference type="Gene3D" id="3.60.15.10">
    <property type="entry name" value="Ribonuclease Z/Hydroxyacylglutathione hydrolase-like"/>
    <property type="match status" value="1"/>
</dbReference>
<evidence type="ECO:0000313" key="2">
    <source>
        <dbReference type="EMBL" id="TKT71352.1"/>
    </source>
</evidence>
<dbReference type="SUPFAM" id="SSF56281">
    <property type="entry name" value="Metallo-hydrolase/oxidoreductase"/>
    <property type="match status" value="1"/>
</dbReference>
<dbReference type="RefSeq" id="WP_083992606.1">
    <property type="nucleotide sequence ID" value="NZ_LBIA02000001.1"/>
</dbReference>
<dbReference type="STRING" id="211460.YH63_11000"/>
<proteinExistence type="predicted"/>
<dbReference type="PANTHER" id="PTHR43546:SF3">
    <property type="entry name" value="UPF0173 METAL-DEPENDENT HYDROLASE MJ1163"/>
    <property type="match status" value="1"/>
</dbReference>
<dbReference type="GO" id="GO:0016787">
    <property type="term" value="F:hydrolase activity"/>
    <property type="evidence" value="ECO:0007669"/>
    <property type="project" value="UniProtKB-KW"/>
</dbReference>
<organism evidence="2 3">
    <name type="scientific">Afipia massiliensis</name>
    <dbReference type="NCBI Taxonomy" id="211460"/>
    <lineage>
        <taxon>Bacteria</taxon>
        <taxon>Pseudomonadati</taxon>
        <taxon>Pseudomonadota</taxon>
        <taxon>Alphaproteobacteria</taxon>
        <taxon>Hyphomicrobiales</taxon>
        <taxon>Nitrobacteraceae</taxon>
        <taxon>Afipia</taxon>
    </lineage>
</organism>
<dbReference type="InterPro" id="IPR001279">
    <property type="entry name" value="Metallo-B-lactamas"/>
</dbReference>
<evidence type="ECO:0000313" key="3">
    <source>
        <dbReference type="Proteomes" id="UP000034832"/>
    </source>
</evidence>
<comment type="caution">
    <text evidence="2">The sequence shown here is derived from an EMBL/GenBank/DDBJ whole genome shotgun (WGS) entry which is preliminary data.</text>
</comment>
<feature type="domain" description="Metallo-beta-lactamase" evidence="1">
    <location>
        <begin position="56"/>
        <end position="273"/>
    </location>
</feature>
<sequence length="333" mass="36381">MKYVIRIAAVLLLLIVAAAAYIYHGLSNRPDIDAFNALKTFSKANRDPGLRVTFLGVSTLLLDDGETAILTDGFFTRPNSRQLLLEKIAPDKAVIETTLRRAGVTRLAAVIVNHSHYDHAMDSPEVAARTGAALVGSESTANVGRGWGLPDSQIAVRRTGDVMTFGRFRITLLPGRHVPSPFTGGEIAEPLKPPVRANAYLEGGSFMVLVEHGDRRMLINASAGFVPGALDGRKADVVFLGTGQLGKRPASYMEDYWREVVDKPGARRVIPIHWDDFTRPLDQPLVPLPNLLDDFAVSMKFLNERGRTSGIDVKLPEAFVAFDPFEKLPAAKN</sequence>
<dbReference type="SMART" id="SM00849">
    <property type="entry name" value="Lactamase_B"/>
    <property type="match status" value="1"/>
</dbReference>
<name>A0A4U6BM72_9BRAD</name>
<evidence type="ECO:0000259" key="1">
    <source>
        <dbReference type="SMART" id="SM00849"/>
    </source>
</evidence>
<dbReference type="OrthoDB" id="9805728at2"/>
<dbReference type="EMBL" id="LBIA02000001">
    <property type="protein sequence ID" value="TKT71352.1"/>
    <property type="molecule type" value="Genomic_DNA"/>
</dbReference>
<dbReference type="Proteomes" id="UP000034832">
    <property type="component" value="Unassembled WGS sequence"/>
</dbReference>
<gene>
    <name evidence="2" type="ORF">YH63_007965</name>
</gene>
<keyword evidence="3" id="KW-1185">Reference proteome</keyword>
<dbReference type="Pfam" id="PF00753">
    <property type="entry name" value="Lactamase_B"/>
    <property type="match status" value="1"/>
</dbReference>
<protein>
    <submittedName>
        <fullName evidence="2">MBL fold metallo-hydrolase</fullName>
    </submittedName>
</protein>
<dbReference type="PANTHER" id="PTHR43546">
    <property type="entry name" value="UPF0173 METAL-DEPENDENT HYDROLASE MJ1163-RELATED"/>
    <property type="match status" value="1"/>
</dbReference>
<dbReference type="AlphaFoldDB" id="A0A4U6BM72"/>
<dbReference type="InterPro" id="IPR036866">
    <property type="entry name" value="RibonucZ/Hydroxyglut_hydro"/>
</dbReference>
<reference evidence="2" key="1">
    <citation type="submission" date="2019-04" db="EMBL/GenBank/DDBJ databases">
        <title>Whole genome sequencing of cave bacteria.</title>
        <authorList>
            <person name="Gan H.M."/>
            <person name="Barton H."/>
            <person name="Savka M.A."/>
        </authorList>
    </citation>
    <scope>NUCLEOTIDE SEQUENCE [LARGE SCALE GENOMIC DNA]</scope>
    <source>
        <strain evidence="2">LC387</strain>
    </source>
</reference>
<dbReference type="InterPro" id="IPR050114">
    <property type="entry name" value="UPF0173_UPF0282_UlaG_hydrolase"/>
</dbReference>